<organism evidence="1 2">
    <name type="scientific">Pararge aegeria aegeria</name>
    <dbReference type="NCBI Taxonomy" id="348720"/>
    <lineage>
        <taxon>Eukaryota</taxon>
        <taxon>Metazoa</taxon>
        <taxon>Ecdysozoa</taxon>
        <taxon>Arthropoda</taxon>
        <taxon>Hexapoda</taxon>
        <taxon>Insecta</taxon>
        <taxon>Pterygota</taxon>
        <taxon>Neoptera</taxon>
        <taxon>Endopterygota</taxon>
        <taxon>Lepidoptera</taxon>
        <taxon>Glossata</taxon>
        <taxon>Ditrysia</taxon>
        <taxon>Papilionoidea</taxon>
        <taxon>Nymphalidae</taxon>
        <taxon>Satyrinae</taxon>
        <taxon>Satyrini</taxon>
        <taxon>Parargina</taxon>
        <taxon>Pararge</taxon>
    </lineage>
</organism>
<evidence type="ECO:0000313" key="2">
    <source>
        <dbReference type="Proteomes" id="UP000838756"/>
    </source>
</evidence>
<gene>
    <name evidence="1" type="primary">jg1568</name>
    <name evidence="1" type="ORF">PAEG_LOCUS11562</name>
</gene>
<comment type="caution">
    <text evidence="1">The sequence shown here is derived from an EMBL/GenBank/DDBJ whole genome shotgun (WGS) entry which is preliminary data.</text>
</comment>
<keyword evidence="2" id="KW-1185">Reference proteome</keyword>
<dbReference type="AlphaFoldDB" id="A0A8S4R8X2"/>
<proteinExistence type="predicted"/>
<dbReference type="EMBL" id="CAKXAJ010024985">
    <property type="protein sequence ID" value="CAH2233611.1"/>
    <property type="molecule type" value="Genomic_DNA"/>
</dbReference>
<evidence type="ECO:0000313" key="1">
    <source>
        <dbReference type="EMBL" id="CAH2233611.1"/>
    </source>
</evidence>
<sequence length="106" mass="12032">MNCTQLIPAAATAHNKQLTSDGVSEQVSAPKPIAQLTPAARLARRPQRRAHGHHCQQVMPHEYPARLPWQKAGKWVVLVHTSLRLLLPRNQDEEFFVRKSKDGKRK</sequence>
<accession>A0A8S4R8X2</accession>
<protein>
    <submittedName>
        <fullName evidence="1">Jg1568 protein</fullName>
    </submittedName>
</protein>
<dbReference type="Proteomes" id="UP000838756">
    <property type="component" value="Unassembled WGS sequence"/>
</dbReference>
<name>A0A8S4R8X2_9NEOP</name>
<reference evidence="1" key="1">
    <citation type="submission" date="2022-03" db="EMBL/GenBank/DDBJ databases">
        <authorList>
            <person name="Lindestad O."/>
        </authorList>
    </citation>
    <scope>NUCLEOTIDE SEQUENCE</scope>
</reference>